<accession>A0A8J8CIA9</accession>
<dbReference type="EMBL" id="WVIE01000009">
    <property type="protein sequence ID" value="NDJ17553.1"/>
    <property type="molecule type" value="Genomic_DNA"/>
</dbReference>
<dbReference type="PANTHER" id="PTHR31302">
    <property type="entry name" value="TRANSMEMBRANE PROTEIN WITH METALLOPHOSPHOESTERASE DOMAIN-RELATED"/>
    <property type="match status" value="1"/>
</dbReference>
<comment type="caution">
    <text evidence="4">The sequence shown here is derived from an EMBL/GenBank/DDBJ whole genome shotgun (WGS) entry which is preliminary data.</text>
</comment>
<dbReference type="RefSeq" id="WP_162423069.1">
    <property type="nucleotide sequence ID" value="NZ_WVIE01000009.1"/>
</dbReference>
<name>A0A8J8CIA9_9CYAN</name>
<dbReference type="Pfam" id="PF00149">
    <property type="entry name" value="Metallophos"/>
    <property type="match status" value="1"/>
</dbReference>
<reference evidence="4" key="1">
    <citation type="submission" date="2019-12" db="EMBL/GenBank/DDBJ databases">
        <title>High-Quality draft genome sequences of three cyanobacteria isolated from the limestone walls of the Old Cathedral of Coimbra.</title>
        <authorList>
            <person name="Tiago I."/>
            <person name="Soares F."/>
            <person name="Portugal A."/>
        </authorList>
    </citation>
    <scope>NUCLEOTIDE SEQUENCE</scope>
    <source>
        <strain evidence="4">A</strain>
    </source>
</reference>
<evidence type="ECO:0000313" key="4">
    <source>
        <dbReference type="EMBL" id="NDJ17553.1"/>
    </source>
</evidence>
<evidence type="ECO:0000313" key="5">
    <source>
        <dbReference type="Proteomes" id="UP000646053"/>
    </source>
</evidence>
<dbReference type="CDD" id="cd07385">
    <property type="entry name" value="MPP_YkuE_C"/>
    <property type="match status" value="1"/>
</dbReference>
<dbReference type="Gene3D" id="3.60.21.10">
    <property type="match status" value="1"/>
</dbReference>
<feature type="domain" description="Calcineurin-like phosphoesterase" evidence="3">
    <location>
        <begin position="29"/>
        <end position="191"/>
    </location>
</feature>
<dbReference type="PANTHER" id="PTHR31302:SF31">
    <property type="entry name" value="PHOSPHODIESTERASE YAEI"/>
    <property type="match status" value="1"/>
</dbReference>
<evidence type="ECO:0000259" key="3">
    <source>
        <dbReference type="Pfam" id="PF00149"/>
    </source>
</evidence>
<dbReference type="InterPro" id="IPR029052">
    <property type="entry name" value="Metallo-depent_PP-like"/>
</dbReference>
<dbReference type="GO" id="GO:0016020">
    <property type="term" value="C:membrane"/>
    <property type="evidence" value="ECO:0007669"/>
    <property type="project" value="GOC"/>
</dbReference>
<dbReference type="InterPro" id="IPR004843">
    <property type="entry name" value="Calcineurin-like_PHP"/>
</dbReference>
<dbReference type="AlphaFoldDB" id="A0A8J8CIA9"/>
<dbReference type="SUPFAM" id="SSF56300">
    <property type="entry name" value="Metallo-dependent phosphatases"/>
    <property type="match status" value="1"/>
</dbReference>
<keyword evidence="1" id="KW-0479">Metal-binding</keyword>
<organism evidence="4 5">
    <name type="scientific">Myxacorys almedinensis A</name>
    <dbReference type="NCBI Taxonomy" id="2690445"/>
    <lineage>
        <taxon>Bacteria</taxon>
        <taxon>Bacillati</taxon>
        <taxon>Cyanobacteriota</taxon>
        <taxon>Cyanophyceae</taxon>
        <taxon>Leptolyngbyales</taxon>
        <taxon>Leptolyngbyaceae</taxon>
        <taxon>Myxacorys</taxon>
        <taxon>Myxacorys almedinensis</taxon>
    </lineage>
</organism>
<dbReference type="GO" id="GO:0046872">
    <property type="term" value="F:metal ion binding"/>
    <property type="evidence" value="ECO:0007669"/>
    <property type="project" value="UniProtKB-KW"/>
</dbReference>
<dbReference type="InterPro" id="IPR051158">
    <property type="entry name" value="Metallophosphoesterase_sf"/>
</dbReference>
<keyword evidence="5" id="KW-1185">Reference proteome</keyword>
<keyword evidence="2" id="KW-0378">Hydrolase</keyword>
<sequence length="278" mass="30937">MQPIFTQALSVETLEIAIAGLPPHLNGTTIVQLSDLHYDGQRLSDDLLMQAIDAANDAEPDLVVITGDFVTDDPTPISDLVLRLKLLQPSAGVYAILGNHDLYCRGSRAAIVDALTTIDAHVLWNQVAYPLGEGLALVGLADLWSAEYRQVAALMDQLPNIPRLVLAHNPDCAAWLQPWRVDLQLSGHTHGGQIILPGLGNVSVRCAQAYRYLPRRVKRRFPFLRACHRVMTHWEWVKGFHQVGNNRLYVNRGLGTYFPGRLFCPPEVTIIRLVRDDS</sequence>
<gene>
    <name evidence="4" type="ORF">GS601_09665</name>
</gene>
<dbReference type="GO" id="GO:0008758">
    <property type="term" value="F:UDP-2,3-diacylglucosamine hydrolase activity"/>
    <property type="evidence" value="ECO:0007669"/>
    <property type="project" value="TreeGrafter"/>
</dbReference>
<evidence type="ECO:0000256" key="1">
    <source>
        <dbReference type="ARBA" id="ARBA00022723"/>
    </source>
</evidence>
<evidence type="ECO:0000256" key="2">
    <source>
        <dbReference type="ARBA" id="ARBA00022801"/>
    </source>
</evidence>
<proteinExistence type="predicted"/>
<dbReference type="GO" id="GO:0009245">
    <property type="term" value="P:lipid A biosynthetic process"/>
    <property type="evidence" value="ECO:0007669"/>
    <property type="project" value="TreeGrafter"/>
</dbReference>
<protein>
    <submittedName>
        <fullName evidence="4">Metallophosphoesterase</fullName>
    </submittedName>
</protein>
<dbReference type="Proteomes" id="UP000646053">
    <property type="component" value="Unassembled WGS sequence"/>
</dbReference>